<dbReference type="Pfam" id="PF08212">
    <property type="entry name" value="Lipocalin_2"/>
    <property type="match status" value="1"/>
</dbReference>
<dbReference type="GO" id="GO:0005737">
    <property type="term" value="C:cytoplasm"/>
    <property type="evidence" value="ECO:0007669"/>
    <property type="project" value="TreeGrafter"/>
</dbReference>
<dbReference type="InterPro" id="IPR000566">
    <property type="entry name" value="Lipocln_cytosolic_FA-bd_dom"/>
</dbReference>
<sequence length="299" mass="32803">MTHEKGDTVTMLHQLILSIAAVSLLLFTTGQCHTMGLGGCPRVSPIKGFDMERFMGEWFVIQKFATSSSCMKYNFTKGADDKLRLVQTKQHFMLDKVGIDHIYTYTGVLNVPDGDNSARMRVKFPLNLAGDAEFLVYMTDYDNYAGIFTCQKILFGHTKSATILSRKPVLEKAVVNQLRQKLEEEGVDPSDFSDVDQSKCIGKDDANFNVKIDDKTFSGGSVAGVVKKIGGVVKKGIDEASGIMGSGIAQAANITGEIIDTFDKNKDKDSIQSSPAPEKKLNELLDSAKPQDNDAEWLP</sequence>
<dbReference type="InterPro" id="IPR022272">
    <property type="entry name" value="Lipocalin_CS"/>
</dbReference>
<evidence type="ECO:0000259" key="2">
    <source>
        <dbReference type="Pfam" id="PF08212"/>
    </source>
</evidence>
<gene>
    <name evidence="3" type="ORF">AFUS01_LOCUS25529</name>
</gene>
<dbReference type="GO" id="GO:0000302">
    <property type="term" value="P:response to reactive oxygen species"/>
    <property type="evidence" value="ECO:0007669"/>
    <property type="project" value="TreeGrafter"/>
</dbReference>
<accession>A0A8J2KBW8</accession>
<protein>
    <recommendedName>
        <fullName evidence="2">Lipocalin/cytosolic fatty-acid binding domain-containing protein</fullName>
    </recommendedName>
</protein>
<dbReference type="Proteomes" id="UP000708208">
    <property type="component" value="Unassembled WGS sequence"/>
</dbReference>
<feature type="region of interest" description="Disordered" evidence="1">
    <location>
        <begin position="264"/>
        <end position="299"/>
    </location>
</feature>
<evidence type="ECO:0000313" key="3">
    <source>
        <dbReference type="EMBL" id="CAG7786991.1"/>
    </source>
</evidence>
<keyword evidence="4" id="KW-1185">Reference proteome</keyword>
<dbReference type="PROSITE" id="PS00213">
    <property type="entry name" value="LIPOCALIN"/>
    <property type="match status" value="1"/>
</dbReference>
<dbReference type="GO" id="GO:0006629">
    <property type="term" value="P:lipid metabolic process"/>
    <property type="evidence" value="ECO:0007669"/>
    <property type="project" value="TreeGrafter"/>
</dbReference>
<dbReference type="PANTHER" id="PTHR10612:SF49">
    <property type="entry name" value="APOLIPOPROTEIN D-LIKE PROTEIN"/>
    <property type="match status" value="1"/>
</dbReference>
<dbReference type="OrthoDB" id="6728016at2759"/>
<organism evidence="3 4">
    <name type="scientific">Allacma fusca</name>
    <dbReference type="NCBI Taxonomy" id="39272"/>
    <lineage>
        <taxon>Eukaryota</taxon>
        <taxon>Metazoa</taxon>
        <taxon>Ecdysozoa</taxon>
        <taxon>Arthropoda</taxon>
        <taxon>Hexapoda</taxon>
        <taxon>Collembola</taxon>
        <taxon>Symphypleona</taxon>
        <taxon>Sminthuridae</taxon>
        <taxon>Allacma</taxon>
    </lineage>
</organism>
<evidence type="ECO:0000313" key="4">
    <source>
        <dbReference type="Proteomes" id="UP000708208"/>
    </source>
</evidence>
<name>A0A8J2KBW8_9HEXA</name>
<proteinExistence type="predicted"/>
<reference evidence="3" key="1">
    <citation type="submission" date="2021-06" db="EMBL/GenBank/DDBJ databases">
        <authorList>
            <person name="Hodson N. C."/>
            <person name="Mongue J. A."/>
            <person name="Jaron S. K."/>
        </authorList>
    </citation>
    <scope>NUCLEOTIDE SEQUENCE</scope>
</reference>
<dbReference type="AlphaFoldDB" id="A0A8J2KBW8"/>
<evidence type="ECO:0000256" key="1">
    <source>
        <dbReference type="SAM" id="MobiDB-lite"/>
    </source>
</evidence>
<comment type="caution">
    <text evidence="3">The sequence shown here is derived from an EMBL/GenBank/DDBJ whole genome shotgun (WGS) entry which is preliminary data.</text>
</comment>
<dbReference type="EMBL" id="CAJVCH010330309">
    <property type="protein sequence ID" value="CAG7786991.1"/>
    <property type="molecule type" value="Genomic_DNA"/>
</dbReference>
<feature type="domain" description="Lipocalin/cytosolic fatty-acid binding" evidence="2">
    <location>
        <begin position="49"/>
        <end position="195"/>
    </location>
</feature>
<dbReference type="PANTHER" id="PTHR10612">
    <property type="entry name" value="APOLIPOPROTEIN D"/>
    <property type="match status" value="1"/>
</dbReference>